<keyword evidence="2" id="KW-1185">Reference proteome</keyword>
<reference evidence="2" key="1">
    <citation type="journal article" date="2019" name="Int. J. Syst. Evol. Microbiol.">
        <title>The Global Catalogue of Microorganisms (GCM) 10K type strain sequencing project: providing services to taxonomists for standard genome sequencing and annotation.</title>
        <authorList>
            <consortium name="The Broad Institute Genomics Platform"/>
            <consortium name="The Broad Institute Genome Sequencing Center for Infectious Disease"/>
            <person name="Wu L."/>
            <person name="Ma J."/>
        </authorList>
    </citation>
    <scope>NUCLEOTIDE SEQUENCE [LARGE SCALE GENOMIC DNA]</scope>
    <source>
        <strain evidence="2">JCM 17106</strain>
    </source>
</reference>
<gene>
    <name evidence="1" type="ORF">GCM10022393_06960</name>
</gene>
<name>A0ABP7XDI2_9FLAO</name>
<organism evidence="1 2">
    <name type="scientific">Aquimarina addita</name>
    <dbReference type="NCBI Taxonomy" id="870485"/>
    <lineage>
        <taxon>Bacteria</taxon>
        <taxon>Pseudomonadati</taxon>
        <taxon>Bacteroidota</taxon>
        <taxon>Flavobacteriia</taxon>
        <taxon>Flavobacteriales</taxon>
        <taxon>Flavobacteriaceae</taxon>
        <taxon>Aquimarina</taxon>
    </lineage>
</organism>
<sequence length="416" mass="47854">MIRLRAKIHCPIIKFNKMKYSLIVALLISYGHILSQDTDLYPYFDGKNWGLSDGQDIEVIIKKSDSISPKTVQLPEKKKAFKSFNQKNVSLVNARGELLVSNYEDYAAFNGYRLTKNIVICHKNDYVGVYDLDKKKEVIPTKYKDITDTYAKDQLFFKIKDHNQGVGLINDQYEVIVTPDKKWRNIYITEIKEEGTTKNIIELSDQNYQTTYLSINGKKRKTPVIESNEDSFSEIVFEEVTEMEESVVGGALSCKHDDELIKTTEGTYQIKSCKRLEDINIPKGYNILSLINPQKNLTTNFAYITAQNKTGVYYIKNSSVLIEPQFDTIQRIEDSNFYVSAVNKKYGLEFFTVDYNGKLKYKTITTPTFSKIKKYNESYNTFIVSLPNGSKGYLTAGENKKLYLPKSIKSVYDISY</sequence>
<evidence type="ECO:0000313" key="2">
    <source>
        <dbReference type="Proteomes" id="UP001500459"/>
    </source>
</evidence>
<comment type="caution">
    <text evidence="1">The sequence shown here is derived from an EMBL/GenBank/DDBJ whole genome shotgun (WGS) entry which is preliminary data.</text>
</comment>
<dbReference type="Proteomes" id="UP001500459">
    <property type="component" value="Unassembled WGS sequence"/>
</dbReference>
<protein>
    <recommendedName>
        <fullName evidence="3">WG repeat protein</fullName>
    </recommendedName>
</protein>
<evidence type="ECO:0000313" key="1">
    <source>
        <dbReference type="EMBL" id="GAA4110064.1"/>
    </source>
</evidence>
<dbReference type="EMBL" id="BAABCW010000002">
    <property type="protein sequence ID" value="GAA4110064.1"/>
    <property type="molecule type" value="Genomic_DNA"/>
</dbReference>
<proteinExistence type="predicted"/>
<evidence type="ECO:0008006" key="3">
    <source>
        <dbReference type="Google" id="ProtNLM"/>
    </source>
</evidence>
<accession>A0ABP7XDI2</accession>